<organism evidence="1 2">
    <name type="scientific">Lupinus albus</name>
    <name type="common">White lupine</name>
    <name type="synonym">Lupinus termis</name>
    <dbReference type="NCBI Taxonomy" id="3870"/>
    <lineage>
        <taxon>Eukaryota</taxon>
        <taxon>Viridiplantae</taxon>
        <taxon>Streptophyta</taxon>
        <taxon>Embryophyta</taxon>
        <taxon>Tracheophyta</taxon>
        <taxon>Spermatophyta</taxon>
        <taxon>Magnoliopsida</taxon>
        <taxon>eudicotyledons</taxon>
        <taxon>Gunneridae</taxon>
        <taxon>Pentapetalae</taxon>
        <taxon>rosids</taxon>
        <taxon>fabids</taxon>
        <taxon>Fabales</taxon>
        <taxon>Fabaceae</taxon>
        <taxon>Papilionoideae</taxon>
        <taxon>50 kb inversion clade</taxon>
        <taxon>genistoids sensu lato</taxon>
        <taxon>core genistoids</taxon>
        <taxon>Genisteae</taxon>
        <taxon>Lupinus</taxon>
    </lineage>
</organism>
<proteinExistence type="predicted"/>
<evidence type="ECO:0000313" key="2">
    <source>
        <dbReference type="Proteomes" id="UP000447434"/>
    </source>
</evidence>
<dbReference type="AlphaFoldDB" id="A0A6A4PS49"/>
<dbReference type="OrthoDB" id="1433899at2759"/>
<keyword evidence="2" id="KW-1185">Reference proteome</keyword>
<dbReference type="Proteomes" id="UP000447434">
    <property type="component" value="Chromosome 11"/>
</dbReference>
<sequence>MKKFIRSRSKNVKLHVEWNMKSQPLNNKGGHTLVSCIGVLVRRNVSITFSSWNDVRMNSVKGRIWEDTIVSFHAT</sequence>
<name>A0A6A4PS49_LUPAL</name>
<reference evidence="2" key="1">
    <citation type="journal article" date="2020" name="Nat. Commun.">
        <title>Genome sequence of the cluster root forming white lupin.</title>
        <authorList>
            <person name="Hufnagel B."/>
            <person name="Marques A."/>
            <person name="Soriano A."/>
            <person name="Marques L."/>
            <person name="Divol F."/>
            <person name="Doumas P."/>
            <person name="Sallet E."/>
            <person name="Mancinotti D."/>
            <person name="Carrere S."/>
            <person name="Marande W."/>
            <person name="Arribat S."/>
            <person name="Keller J."/>
            <person name="Huneau C."/>
            <person name="Blein T."/>
            <person name="Aime D."/>
            <person name="Laguerre M."/>
            <person name="Taylor J."/>
            <person name="Schubert V."/>
            <person name="Nelson M."/>
            <person name="Geu-Flores F."/>
            <person name="Crespi M."/>
            <person name="Gallardo-Guerrero K."/>
            <person name="Delaux P.-M."/>
            <person name="Salse J."/>
            <person name="Berges H."/>
            <person name="Guyot R."/>
            <person name="Gouzy J."/>
            <person name="Peret B."/>
        </authorList>
    </citation>
    <scope>NUCLEOTIDE SEQUENCE [LARGE SCALE GENOMIC DNA]</scope>
    <source>
        <strain evidence="2">cv. Amiga</strain>
    </source>
</reference>
<gene>
    <name evidence="1" type="ORF">Lalb_Chr11g0070701</name>
</gene>
<dbReference type="EMBL" id="WOCE01000011">
    <property type="protein sequence ID" value="KAE9604358.1"/>
    <property type="molecule type" value="Genomic_DNA"/>
</dbReference>
<accession>A0A6A4PS49</accession>
<protein>
    <submittedName>
        <fullName evidence="1">Uncharacterized protein</fullName>
    </submittedName>
</protein>
<evidence type="ECO:0000313" key="1">
    <source>
        <dbReference type="EMBL" id="KAE9604358.1"/>
    </source>
</evidence>
<comment type="caution">
    <text evidence="1">The sequence shown here is derived from an EMBL/GenBank/DDBJ whole genome shotgun (WGS) entry which is preliminary data.</text>
</comment>